<name>A0A2G5CBU5_AQUCA</name>
<keyword evidence="1" id="KW-0812">Transmembrane</keyword>
<sequence>KSSTLHTNTPSDLLLAKQAIVYFKTMAMINLSYFFISCSFFILFLHINSSLAALPTENDSGHYWNHNGLDECYSCYQFEPASWELQECLGQCSHLYKPTSFTPSLPTKDDWNQNGQACMMCGRLPPGAQEACMALCSHLYAQTTSSTPPSLPTTIKDDWNQNGQACMMCGRLPPGAQEACMALCSHLYAQTTSSTPPSLPTTIKNDWNQNGQACMMCGRLPPGAQEACMALCSHLYVQTTSSTPPSLPTTTKDSFNQNGDQCPLCYSLKDPNKVAACLHRCSHLYGRKMLILSVRTKE</sequence>
<reference evidence="2 3" key="1">
    <citation type="submission" date="2017-09" db="EMBL/GenBank/DDBJ databases">
        <title>WGS assembly of Aquilegia coerulea Goldsmith.</title>
        <authorList>
            <person name="Hodges S."/>
            <person name="Kramer E."/>
            <person name="Nordborg M."/>
            <person name="Tomkins J."/>
            <person name="Borevitz J."/>
            <person name="Derieg N."/>
            <person name="Yan J."/>
            <person name="Mihaltcheva S."/>
            <person name="Hayes R.D."/>
            <person name="Rokhsar D."/>
        </authorList>
    </citation>
    <scope>NUCLEOTIDE SEQUENCE [LARGE SCALE GENOMIC DNA]</scope>
    <source>
        <strain evidence="3">cv. Goldsmith</strain>
    </source>
</reference>
<feature type="transmembrane region" description="Helical" evidence="1">
    <location>
        <begin position="20"/>
        <end position="45"/>
    </location>
</feature>
<feature type="non-terminal residue" evidence="2">
    <location>
        <position position="1"/>
    </location>
</feature>
<keyword evidence="3" id="KW-1185">Reference proteome</keyword>
<proteinExistence type="predicted"/>
<keyword evidence="1" id="KW-1133">Transmembrane helix</keyword>
<keyword evidence="1" id="KW-0472">Membrane</keyword>
<accession>A0A2G5CBU5</accession>
<dbReference type="AlphaFoldDB" id="A0A2G5CBU5"/>
<gene>
    <name evidence="2" type="ORF">AQUCO_06700038v1</name>
</gene>
<evidence type="ECO:0000256" key="1">
    <source>
        <dbReference type="SAM" id="Phobius"/>
    </source>
</evidence>
<dbReference type="Proteomes" id="UP000230069">
    <property type="component" value="Unassembled WGS sequence"/>
</dbReference>
<evidence type="ECO:0000313" key="3">
    <source>
        <dbReference type="Proteomes" id="UP000230069"/>
    </source>
</evidence>
<organism evidence="2 3">
    <name type="scientific">Aquilegia coerulea</name>
    <name type="common">Rocky mountain columbine</name>
    <dbReference type="NCBI Taxonomy" id="218851"/>
    <lineage>
        <taxon>Eukaryota</taxon>
        <taxon>Viridiplantae</taxon>
        <taxon>Streptophyta</taxon>
        <taxon>Embryophyta</taxon>
        <taxon>Tracheophyta</taxon>
        <taxon>Spermatophyta</taxon>
        <taxon>Magnoliopsida</taxon>
        <taxon>Ranunculales</taxon>
        <taxon>Ranunculaceae</taxon>
        <taxon>Thalictroideae</taxon>
        <taxon>Aquilegia</taxon>
    </lineage>
</organism>
<dbReference type="EMBL" id="KZ305084">
    <property type="protein sequence ID" value="PIA28735.1"/>
    <property type="molecule type" value="Genomic_DNA"/>
</dbReference>
<protein>
    <submittedName>
        <fullName evidence="2">Uncharacterized protein</fullName>
    </submittedName>
</protein>
<evidence type="ECO:0000313" key="2">
    <source>
        <dbReference type="EMBL" id="PIA28735.1"/>
    </source>
</evidence>